<sequence>MSVHEMDIDTESPVAPHLDAKTSEQQVLAGIRTALSARKSMVTNKDIILELQVKLETEKDLAKLDLYRSTLERVVHATPDDI</sequence>
<dbReference type="Pfam" id="PF10798">
    <property type="entry name" value="YmgB"/>
    <property type="match status" value="1"/>
</dbReference>
<dbReference type="RefSeq" id="WP_343193000.1">
    <property type="nucleotide sequence ID" value="NZ_JBCIVJ010000001.1"/>
</dbReference>
<evidence type="ECO:0000313" key="2">
    <source>
        <dbReference type="EMBL" id="MEN0577605.1"/>
    </source>
</evidence>
<protein>
    <submittedName>
        <fullName evidence="2">Biofilm development regulator YmgB/AriR family protein</fullName>
    </submittedName>
</protein>
<dbReference type="InterPro" id="IPR024753">
    <property type="entry name" value="AriR"/>
</dbReference>
<dbReference type="Proteomes" id="UP001411173">
    <property type="component" value="Unassembled WGS sequence"/>
</dbReference>
<name>A0ABU9UYZ7_9ENTR</name>
<feature type="region of interest" description="Disordered" evidence="1">
    <location>
        <begin position="1"/>
        <end position="21"/>
    </location>
</feature>
<proteinExistence type="predicted"/>
<keyword evidence="3" id="KW-1185">Reference proteome</keyword>
<comment type="caution">
    <text evidence="2">The sequence shown here is derived from an EMBL/GenBank/DDBJ whole genome shotgun (WGS) entry which is preliminary data.</text>
</comment>
<dbReference type="EMBL" id="JBCIVJ010000001">
    <property type="protein sequence ID" value="MEN0577605.1"/>
    <property type="molecule type" value="Genomic_DNA"/>
</dbReference>
<dbReference type="Gene3D" id="1.20.5.5260">
    <property type="match status" value="1"/>
</dbReference>
<organism evidence="2 3">
    <name type="scientific">Phytobacter palmae</name>
    <dbReference type="NCBI Taxonomy" id="1855371"/>
    <lineage>
        <taxon>Bacteria</taxon>
        <taxon>Pseudomonadati</taxon>
        <taxon>Pseudomonadota</taxon>
        <taxon>Gammaproteobacteria</taxon>
        <taxon>Enterobacterales</taxon>
        <taxon>Enterobacteriaceae</taxon>
        <taxon>Phytobacter</taxon>
    </lineage>
</organism>
<gene>
    <name evidence="2" type="ORF">AAIG39_01105</name>
</gene>
<evidence type="ECO:0000256" key="1">
    <source>
        <dbReference type="SAM" id="MobiDB-lite"/>
    </source>
</evidence>
<accession>A0ABU9UYZ7</accession>
<reference evidence="2 3" key="1">
    <citation type="submission" date="2024-02" db="EMBL/GenBank/DDBJ databases">
        <title>Whole genome of MDR Enterobacteriaceae from southern Thailand.</title>
        <authorList>
            <person name="Surachat K."/>
        </authorList>
    </citation>
    <scope>NUCLEOTIDE SEQUENCE [LARGE SCALE GENOMIC DNA]</scope>
    <source>
        <strain evidence="2 3">PSU_29</strain>
    </source>
</reference>
<evidence type="ECO:0000313" key="3">
    <source>
        <dbReference type="Proteomes" id="UP001411173"/>
    </source>
</evidence>